<evidence type="ECO:0000313" key="4">
    <source>
        <dbReference type="Proteomes" id="UP000245474"/>
    </source>
</evidence>
<accession>A0A2U2MW26</accession>
<dbReference type="Pfam" id="PF01903">
    <property type="entry name" value="CbiX"/>
    <property type="match status" value="1"/>
</dbReference>
<dbReference type="RefSeq" id="WP_109680266.1">
    <property type="nucleotide sequence ID" value="NZ_CP086615.1"/>
</dbReference>
<dbReference type="InterPro" id="IPR002762">
    <property type="entry name" value="CbiX-like"/>
</dbReference>
<organism evidence="3 4">
    <name type="scientific">Sediminicurvatus halobius</name>
    <dbReference type="NCBI Taxonomy" id="2182432"/>
    <lineage>
        <taxon>Bacteria</taxon>
        <taxon>Pseudomonadati</taxon>
        <taxon>Pseudomonadota</taxon>
        <taxon>Gammaproteobacteria</taxon>
        <taxon>Chromatiales</taxon>
        <taxon>Ectothiorhodospiraceae</taxon>
        <taxon>Sediminicurvatus</taxon>
    </lineage>
</organism>
<sequence>MRSLLLIAPGSPEARVNDELRELSATLAPGLDGRYDRIACAFLAYEAPDPAAAIDREVAAGVTELICLPYVLLADSVVVRDLPRAIEAARARHPGLTLRLERYLGAQPALARALLEIVP</sequence>
<dbReference type="AlphaFoldDB" id="A0A2U2MW26"/>
<evidence type="ECO:0000313" key="3">
    <source>
        <dbReference type="EMBL" id="PWG61067.1"/>
    </source>
</evidence>
<name>A0A2U2MW26_9GAMM</name>
<proteinExistence type="predicted"/>
<dbReference type="OrthoDB" id="9797895at2"/>
<keyword evidence="4" id="KW-1185">Reference proteome</keyword>
<reference evidence="3 4" key="1">
    <citation type="submission" date="2018-05" db="EMBL/GenBank/DDBJ databases">
        <title>Spiribacter halobius sp. nov., a moderately halophilic bacterium isolated from marine solar saltern.</title>
        <authorList>
            <person name="Zheng W.-S."/>
            <person name="Lu D.-C."/>
            <person name="Du Z.-J."/>
        </authorList>
    </citation>
    <scope>NUCLEOTIDE SEQUENCE [LARGE SCALE GENOMIC DNA]</scope>
    <source>
        <strain evidence="3 4">E85</strain>
    </source>
</reference>
<evidence type="ECO:0000256" key="2">
    <source>
        <dbReference type="ARBA" id="ARBA00023239"/>
    </source>
</evidence>
<dbReference type="GO" id="GO:0046872">
    <property type="term" value="F:metal ion binding"/>
    <property type="evidence" value="ECO:0007669"/>
    <property type="project" value="UniProtKB-KW"/>
</dbReference>
<keyword evidence="2" id="KW-0456">Lyase</keyword>
<dbReference type="Gene3D" id="3.40.50.1400">
    <property type="match status" value="1"/>
</dbReference>
<dbReference type="CDD" id="cd03416">
    <property type="entry name" value="CbiX_SirB_N"/>
    <property type="match status" value="1"/>
</dbReference>
<dbReference type="GO" id="GO:0016829">
    <property type="term" value="F:lyase activity"/>
    <property type="evidence" value="ECO:0007669"/>
    <property type="project" value="UniProtKB-KW"/>
</dbReference>
<keyword evidence="1" id="KW-0479">Metal-binding</keyword>
<protein>
    <submittedName>
        <fullName evidence="3">Cobalamin biosynthesis protein CbiX</fullName>
    </submittedName>
</protein>
<dbReference type="EMBL" id="QFFI01000051">
    <property type="protein sequence ID" value="PWG61067.1"/>
    <property type="molecule type" value="Genomic_DNA"/>
</dbReference>
<dbReference type="Proteomes" id="UP000245474">
    <property type="component" value="Unassembled WGS sequence"/>
</dbReference>
<dbReference type="SUPFAM" id="SSF53800">
    <property type="entry name" value="Chelatase"/>
    <property type="match status" value="1"/>
</dbReference>
<gene>
    <name evidence="3" type="ORF">DEM34_18280</name>
</gene>
<comment type="caution">
    <text evidence="3">The sequence shown here is derived from an EMBL/GenBank/DDBJ whole genome shotgun (WGS) entry which is preliminary data.</text>
</comment>
<evidence type="ECO:0000256" key="1">
    <source>
        <dbReference type="ARBA" id="ARBA00022723"/>
    </source>
</evidence>